<dbReference type="PANTHER" id="PTHR18895:SF74">
    <property type="entry name" value="MTRF1L RELEASE FACTOR GLUTAMINE METHYLTRANSFERASE"/>
    <property type="match status" value="1"/>
</dbReference>
<dbReference type="OrthoDB" id="9800643at2"/>
<dbReference type="Pfam" id="PF17827">
    <property type="entry name" value="PrmC_N"/>
    <property type="match status" value="1"/>
</dbReference>
<keyword evidence="9" id="KW-1185">Reference proteome</keyword>
<dbReference type="GO" id="GO:0003676">
    <property type="term" value="F:nucleic acid binding"/>
    <property type="evidence" value="ECO:0007669"/>
    <property type="project" value="InterPro"/>
</dbReference>
<comment type="function">
    <text evidence="5">Methylates the class 1 translation termination release factors RF1/PrfA and RF2/PrfB on the glutamine residue of the universally conserved GGQ motif.</text>
</comment>
<keyword evidence="2 5" id="KW-0808">Transferase</keyword>
<keyword evidence="1 5" id="KW-0489">Methyltransferase</keyword>
<feature type="domain" description="Methyltransferase small" evidence="6">
    <location>
        <begin position="105"/>
        <end position="200"/>
    </location>
</feature>
<dbReference type="InterPro" id="IPR029063">
    <property type="entry name" value="SAM-dependent_MTases_sf"/>
</dbReference>
<feature type="binding site" evidence="5">
    <location>
        <begin position="187"/>
        <end position="190"/>
    </location>
    <ligand>
        <name>substrate</name>
    </ligand>
</feature>
<comment type="catalytic activity">
    <reaction evidence="4 5">
        <text>L-glutaminyl-[peptide chain release factor] + S-adenosyl-L-methionine = N(5)-methyl-L-glutaminyl-[peptide chain release factor] + S-adenosyl-L-homocysteine + H(+)</text>
        <dbReference type="Rhea" id="RHEA:42896"/>
        <dbReference type="Rhea" id="RHEA-COMP:10271"/>
        <dbReference type="Rhea" id="RHEA-COMP:10272"/>
        <dbReference type="ChEBI" id="CHEBI:15378"/>
        <dbReference type="ChEBI" id="CHEBI:30011"/>
        <dbReference type="ChEBI" id="CHEBI:57856"/>
        <dbReference type="ChEBI" id="CHEBI:59789"/>
        <dbReference type="ChEBI" id="CHEBI:61891"/>
        <dbReference type="EC" id="2.1.1.297"/>
    </reaction>
</comment>
<dbReference type="NCBIfam" id="TIGR03534">
    <property type="entry name" value="RF_mod_PrmC"/>
    <property type="match status" value="1"/>
</dbReference>
<dbReference type="InterPro" id="IPR050320">
    <property type="entry name" value="N5-glutamine_MTase"/>
</dbReference>
<evidence type="ECO:0000256" key="3">
    <source>
        <dbReference type="ARBA" id="ARBA00022691"/>
    </source>
</evidence>
<dbReference type="EMBL" id="OCMF01000002">
    <property type="protein sequence ID" value="SOC80604.1"/>
    <property type="molecule type" value="Genomic_DNA"/>
</dbReference>
<evidence type="ECO:0000256" key="1">
    <source>
        <dbReference type="ARBA" id="ARBA00022603"/>
    </source>
</evidence>
<gene>
    <name evidence="5" type="primary">prmC</name>
    <name evidence="8" type="ORF">SAMN06296241_2157</name>
</gene>
<dbReference type="RefSeq" id="WP_097056362.1">
    <property type="nucleotide sequence ID" value="NZ_OCMF01000002.1"/>
</dbReference>
<evidence type="ECO:0000259" key="6">
    <source>
        <dbReference type="Pfam" id="PF05175"/>
    </source>
</evidence>
<evidence type="ECO:0000256" key="2">
    <source>
        <dbReference type="ARBA" id="ARBA00022679"/>
    </source>
</evidence>
<dbReference type="Gene3D" id="3.40.50.150">
    <property type="entry name" value="Vaccinia Virus protein VP39"/>
    <property type="match status" value="1"/>
</dbReference>
<dbReference type="InterPro" id="IPR007848">
    <property type="entry name" value="Small_mtfrase_dom"/>
</dbReference>
<dbReference type="InterPro" id="IPR004556">
    <property type="entry name" value="HemK-like"/>
</dbReference>
<protein>
    <recommendedName>
        <fullName evidence="5">Release factor glutamine methyltransferase</fullName>
        <shortName evidence="5">RF MTase</shortName>
        <ecNumber evidence="5">2.1.1.297</ecNumber>
    </recommendedName>
    <alternativeName>
        <fullName evidence="5">N5-glutamine methyltransferase PrmC</fullName>
    </alternativeName>
    <alternativeName>
        <fullName evidence="5">Protein-(glutamine-N5) MTase PrmC</fullName>
    </alternativeName>
    <alternativeName>
        <fullName evidence="5">Protein-glutamine N-methyltransferase PrmC</fullName>
    </alternativeName>
</protein>
<dbReference type="Gene3D" id="1.10.8.10">
    <property type="entry name" value="DNA helicase RuvA subunit, C-terminal domain"/>
    <property type="match status" value="1"/>
</dbReference>
<dbReference type="HAMAP" id="MF_02126">
    <property type="entry name" value="RF_methyltr_PrmC"/>
    <property type="match status" value="1"/>
</dbReference>
<dbReference type="GO" id="GO:0032259">
    <property type="term" value="P:methylation"/>
    <property type="evidence" value="ECO:0007669"/>
    <property type="project" value="UniProtKB-KW"/>
</dbReference>
<comment type="caution">
    <text evidence="5">Lacks conserved residue(s) required for the propagation of feature annotation.</text>
</comment>
<dbReference type="AlphaFoldDB" id="A0A285X746"/>
<dbReference type="InterPro" id="IPR019874">
    <property type="entry name" value="RF_methyltr_PrmC"/>
</dbReference>
<sequence length="281" mass="32147">MKITAFKDYFFDTLQEDYPKEEAGSFFFILLQEFCGLTRLDLALDPQRELSQEQMQRLEQALYRLQGHEPIQYITGSTEFFGLKFKVDKNVLIPRPETEELVQWILADLEPSAALKILDIGTGSGCIAISLAKNMPQAKVSAIDISGEALKVARGNGELNQVSVEFLQKDILNTDALSQQYDLIISNPPYVRELEKTEMQRNVLEHEPETALYVKDNDPLIFYRKITKLAAKHLTPGGKLYFEINQYLGKETETLLTEKNFQTRLKKDIFGVDRMLRGIKS</sequence>
<evidence type="ECO:0000313" key="9">
    <source>
        <dbReference type="Proteomes" id="UP000219193"/>
    </source>
</evidence>
<dbReference type="EC" id="2.1.1.297" evidence="5"/>
<dbReference type="NCBIfam" id="TIGR00536">
    <property type="entry name" value="hemK_fam"/>
    <property type="match status" value="1"/>
</dbReference>
<evidence type="ECO:0000256" key="4">
    <source>
        <dbReference type="ARBA" id="ARBA00048391"/>
    </source>
</evidence>
<dbReference type="Pfam" id="PF05175">
    <property type="entry name" value="MTS"/>
    <property type="match status" value="1"/>
</dbReference>
<feature type="domain" description="Release factor glutamine methyltransferase N-terminal" evidence="7">
    <location>
        <begin position="28"/>
        <end position="76"/>
    </location>
</feature>
<evidence type="ECO:0000256" key="5">
    <source>
        <dbReference type="HAMAP-Rule" id="MF_02126"/>
    </source>
</evidence>
<feature type="binding site" evidence="5">
    <location>
        <position position="187"/>
    </location>
    <ligand>
        <name>S-adenosyl-L-methionine</name>
        <dbReference type="ChEBI" id="CHEBI:59789"/>
    </ligand>
</feature>
<dbReference type="GO" id="GO:0102559">
    <property type="term" value="F:peptide chain release factor N(5)-glutamine methyltransferase activity"/>
    <property type="evidence" value="ECO:0007669"/>
    <property type="project" value="UniProtKB-EC"/>
</dbReference>
<dbReference type="CDD" id="cd02440">
    <property type="entry name" value="AdoMet_MTases"/>
    <property type="match status" value="1"/>
</dbReference>
<evidence type="ECO:0000313" key="8">
    <source>
        <dbReference type="EMBL" id="SOC80604.1"/>
    </source>
</evidence>
<dbReference type="InterPro" id="IPR040758">
    <property type="entry name" value="PrmC_N"/>
</dbReference>
<comment type="similarity">
    <text evidence="5">Belongs to the protein N5-glutamine methyltransferase family. PrmC subfamily.</text>
</comment>
<dbReference type="PANTHER" id="PTHR18895">
    <property type="entry name" value="HEMK METHYLTRANSFERASE"/>
    <property type="match status" value="1"/>
</dbReference>
<organism evidence="8 9">
    <name type="scientific">Salinimicrobium sediminis</name>
    <dbReference type="NCBI Taxonomy" id="1343891"/>
    <lineage>
        <taxon>Bacteria</taxon>
        <taxon>Pseudomonadati</taxon>
        <taxon>Bacteroidota</taxon>
        <taxon>Flavobacteriia</taxon>
        <taxon>Flavobacteriales</taxon>
        <taxon>Flavobacteriaceae</taxon>
        <taxon>Salinimicrobium</taxon>
    </lineage>
</organism>
<dbReference type="SUPFAM" id="SSF53335">
    <property type="entry name" value="S-adenosyl-L-methionine-dependent methyltransferases"/>
    <property type="match status" value="1"/>
</dbReference>
<feature type="binding site" evidence="5">
    <location>
        <begin position="121"/>
        <end position="125"/>
    </location>
    <ligand>
        <name>S-adenosyl-L-methionine</name>
        <dbReference type="ChEBI" id="CHEBI:59789"/>
    </ligand>
</feature>
<name>A0A285X746_9FLAO</name>
<dbReference type="InterPro" id="IPR002052">
    <property type="entry name" value="DNA_methylase_N6_adenine_CS"/>
</dbReference>
<evidence type="ECO:0000259" key="7">
    <source>
        <dbReference type="Pfam" id="PF17827"/>
    </source>
</evidence>
<keyword evidence="3 5" id="KW-0949">S-adenosyl-L-methionine</keyword>
<accession>A0A285X746</accession>
<feature type="binding site" evidence="5">
    <location>
        <position position="144"/>
    </location>
    <ligand>
        <name>S-adenosyl-L-methionine</name>
        <dbReference type="ChEBI" id="CHEBI:59789"/>
    </ligand>
</feature>
<dbReference type="Proteomes" id="UP000219193">
    <property type="component" value="Unassembled WGS sequence"/>
</dbReference>
<proteinExistence type="inferred from homology"/>
<reference evidence="9" key="1">
    <citation type="submission" date="2017-09" db="EMBL/GenBank/DDBJ databases">
        <authorList>
            <person name="Varghese N."/>
            <person name="Submissions S."/>
        </authorList>
    </citation>
    <scope>NUCLEOTIDE SEQUENCE [LARGE SCALE GENOMIC DNA]</scope>
    <source>
        <strain evidence="9">CGMCC 1.12641</strain>
    </source>
</reference>
<dbReference type="PROSITE" id="PS00092">
    <property type="entry name" value="N6_MTASE"/>
    <property type="match status" value="1"/>
</dbReference>